<name>A0A1H8ISD1_9PROT</name>
<evidence type="ECO:0000313" key="2">
    <source>
        <dbReference type="EMBL" id="SEN71573.1"/>
    </source>
</evidence>
<dbReference type="SUPFAM" id="SSF47413">
    <property type="entry name" value="lambda repressor-like DNA-binding domains"/>
    <property type="match status" value="1"/>
</dbReference>
<dbReference type="InterPro" id="IPR001387">
    <property type="entry name" value="Cro/C1-type_HTH"/>
</dbReference>
<dbReference type="InterPro" id="IPR010982">
    <property type="entry name" value="Lambda_DNA-bd_dom_sf"/>
</dbReference>
<dbReference type="GO" id="GO:0003677">
    <property type="term" value="F:DNA binding"/>
    <property type="evidence" value="ECO:0007669"/>
    <property type="project" value="InterPro"/>
</dbReference>
<organism evidence="2 3">
    <name type="scientific">Nitrosomonas marina</name>
    <dbReference type="NCBI Taxonomy" id="917"/>
    <lineage>
        <taxon>Bacteria</taxon>
        <taxon>Pseudomonadati</taxon>
        <taxon>Pseudomonadota</taxon>
        <taxon>Betaproteobacteria</taxon>
        <taxon>Nitrosomonadales</taxon>
        <taxon>Nitrosomonadaceae</taxon>
        <taxon>Nitrosomonas</taxon>
    </lineage>
</organism>
<feature type="domain" description="HTH cro/C1-type" evidence="1">
    <location>
        <begin position="6"/>
        <end position="43"/>
    </location>
</feature>
<dbReference type="RefSeq" id="WP_090634769.1">
    <property type="nucleotide sequence ID" value="NZ_FOCP01000040.1"/>
</dbReference>
<evidence type="ECO:0000259" key="1">
    <source>
        <dbReference type="PROSITE" id="PS50943"/>
    </source>
</evidence>
<proteinExistence type="predicted"/>
<accession>A0A1H8ISD1</accession>
<evidence type="ECO:0000313" key="3">
    <source>
        <dbReference type="Proteomes" id="UP000199459"/>
    </source>
</evidence>
<protein>
    <recommendedName>
        <fullName evidence="1">HTH cro/C1-type domain-containing protein</fullName>
    </recommendedName>
</protein>
<sequence length="71" mass="7963">MDWKKIIKELMGAGLTQSQIASRCKTGQSNISGLLTGKRKSPSWMLGEHLRNLHKSVVKQKDDRINEDQAA</sequence>
<gene>
    <name evidence="2" type="ORF">SAMN05216325_1401</name>
</gene>
<dbReference type="Gene3D" id="1.10.260.40">
    <property type="entry name" value="lambda repressor-like DNA-binding domains"/>
    <property type="match status" value="1"/>
</dbReference>
<reference evidence="2 3" key="1">
    <citation type="submission" date="2016-10" db="EMBL/GenBank/DDBJ databases">
        <authorList>
            <person name="de Groot N.N."/>
        </authorList>
    </citation>
    <scope>NUCLEOTIDE SEQUENCE [LARGE SCALE GENOMIC DNA]</scope>
    <source>
        <strain evidence="2 3">Nm22</strain>
    </source>
</reference>
<dbReference type="AlphaFoldDB" id="A0A1H8ISD1"/>
<dbReference type="PROSITE" id="PS50943">
    <property type="entry name" value="HTH_CROC1"/>
    <property type="match status" value="1"/>
</dbReference>
<dbReference type="OrthoDB" id="9135527at2"/>
<dbReference type="Proteomes" id="UP000199459">
    <property type="component" value="Unassembled WGS sequence"/>
</dbReference>
<dbReference type="EMBL" id="FOCP01000040">
    <property type="protein sequence ID" value="SEN71573.1"/>
    <property type="molecule type" value="Genomic_DNA"/>
</dbReference>